<comment type="caution">
    <text evidence="3">The sequence shown here is derived from an EMBL/GenBank/DDBJ whole genome shotgun (WGS) entry which is preliminary data.</text>
</comment>
<accession>A0A419RSN3</accession>
<sequence>MITMNTVTRIFAPLALAVTATAGMGAVAFPDIAAAAELTDRGSFRGADSSHPASGTAEVIRLRGGGFGIKLHDDFRVRGGPDLRVWLSDASNPRNAHAVRGRDYVDLGRLKSSSGEQIYRLPADVDLSGANSVVIWCRAFGVFFGSATLS</sequence>
<dbReference type="Pfam" id="PF10517">
    <property type="entry name" value="DM13"/>
    <property type="match status" value="1"/>
</dbReference>
<proteinExistence type="predicted"/>
<keyword evidence="1" id="KW-0732">Signal</keyword>
<evidence type="ECO:0000313" key="4">
    <source>
        <dbReference type="Proteomes" id="UP000285232"/>
    </source>
</evidence>
<dbReference type="Proteomes" id="UP000285232">
    <property type="component" value="Unassembled WGS sequence"/>
</dbReference>
<dbReference type="EMBL" id="RAHX01000001">
    <property type="protein sequence ID" value="RJY08785.1"/>
    <property type="molecule type" value="Genomic_DNA"/>
</dbReference>
<dbReference type="AlphaFoldDB" id="A0A419RSN3"/>
<evidence type="ECO:0000259" key="2">
    <source>
        <dbReference type="PROSITE" id="PS51549"/>
    </source>
</evidence>
<protein>
    <recommendedName>
        <fullName evidence="2">DM13 domain-containing protein</fullName>
    </recommendedName>
</protein>
<dbReference type="OrthoDB" id="6106486at2"/>
<evidence type="ECO:0000313" key="3">
    <source>
        <dbReference type="EMBL" id="RJY08785.1"/>
    </source>
</evidence>
<feature type="signal peptide" evidence="1">
    <location>
        <begin position="1"/>
        <end position="22"/>
    </location>
</feature>
<gene>
    <name evidence="3" type="ORF">D6201_04895</name>
</gene>
<dbReference type="PROSITE" id="PS51549">
    <property type="entry name" value="DM13"/>
    <property type="match status" value="1"/>
</dbReference>
<feature type="chain" id="PRO_5019260466" description="DM13 domain-containing protein" evidence="1">
    <location>
        <begin position="23"/>
        <end position="150"/>
    </location>
</feature>
<evidence type="ECO:0000256" key="1">
    <source>
        <dbReference type="SAM" id="SignalP"/>
    </source>
</evidence>
<reference evidence="3 4" key="1">
    <citation type="journal article" date="2017" name="Int. J. Syst. Evol. Microbiol.">
        <title>Erythrobacter aquimixticola sp. nov., isolated from the junction between the ocean and a freshwater spring.</title>
        <authorList>
            <person name="Park S."/>
            <person name="Jung Y.T."/>
            <person name="Choi S.J."/>
            <person name="Yoon J.H."/>
        </authorList>
    </citation>
    <scope>NUCLEOTIDE SEQUENCE [LARGE SCALE GENOMIC DNA]</scope>
    <source>
        <strain evidence="3 4">JSSK-14</strain>
    </source>
</reference>
<keyword evidence="4" id="KW-1185">Reference proteome</keyword>
<organism evidence="3 4">
    <name type="scientific">Aurantiacibacter aquimixticola</name>
    <dbReference type="NCBI Taxonomy" id="1958945"/>
    <lineage>
        <taxon>Bacteria</taxon>
        <taxon>Pseudomonadati</taxon>
        <taxon>Pseudomonadota</taxon>
        <taxon>Alphaproteobacteria</taxon>
        <taxon>Sphingomonadales</taxon>
        <taxon>Erythrobacteraceae</taxon>
        <taxon>Aurantiacibacter</taxon>
    </lineage>
</organism>
<name>A0A419RSN3_9SPHN</name>
<feature type="domain" description="DM13" evidence="2">
    <location>
        <begin position="42"/>
        <end position="150"/>
    </location>
</feature>
<dbReference type="InterPro" id="IPR019545">
    <property type="entry name" value="DM13_domain"/>
</dbReference>